<keyword evidence="1" id="KW-0732">Signal</keyword>
<gene>
    <name evidence="2" type="ORF">PHAVU_002G242100g</name>
</gene>
<dbReference type="PANTHER" id="PTHR36896:SF2">
    <property type="entry name" value="OS01G0729500 PROTEIN"/>
    <property type="match status" value="1"/>
</dbReference>
<reference evidence="3" key="1">
    <citation type="journal article" date="2014" name="Nat. Genet.">
        <title>A reference genome for common bean and genome-wide analysis of dual domestications.</title>
        <authorList>
            <person name="Schmutz J."/>
            <person name="McClean P.E."/>
            <person name="Mamidi S."/>
            <person name="Wu G.A."/>
            <person name="Cannon S.B."/>
            <person name="Grimwood J."/>
            <person name="Jenkins J."/>
            <person name="Shu S."/>
            <person name="Song Q."/>
            <person name="Chavarro C."/>
            <person name="Torres-Torres M."/>
            <person name="Geffroy V."/>
            <person name="Moghaddam S.M."/>
            <person name="Gao D."/>
            <person name="Abernathy B."/>
            <person name="Barry K."/>
            <person name="Blair M."/>
            <person name="Brick M.A."/>
            <person name="Chovatia M."/>
            <person name="Gepts P."/>
            <person name="Goodstein D.M."/>
            <person name="Gonzales M."/>
            <person name="Hellsten U."/>
            <person name="Hyten D.L."/>
            <person name="Jia G."/>
            <person name="Kelly J.D."/>
            <person name="Kudrna D."/>
            <person name="Lee R."/>
            <person name="Richard M.M."/>
            <person name="Miklas P.N."/>
            <person name="Osorno J.M."/>
            <person name="Rodrigues J."/>
            <person name="Thareau V."/>
            <person name="Urrea C.A."/>
            <person name="Wang M."/>
            <person name="Yu Y."/>
            <person name="Zhang M."/>
            <person name="Wing R.A."/>
            <person name="Cregan P.B."/>
            <person name="Rokhsar D.S."/>
            <person name="Jackson S.A."/>
        </authorList>
    </citation>
    <scope>NUCLEOTIDE SEQUENCE [LARGE SCALE GENOMIC DNA]</scope>
    <source>
        <strain evidence="3">cv. G19833</strain>
    </source>
</reference>
<dbReference type="Gramene" id="ESW31486">
    <property type="protein sequence ID" value="ESW31486"/>
    <property type="gene ID" value="PHAVU_002G242100g"/>
</dbReference>
<sequence length="140" mass="16035">MHSMVLKSKAQLLVLLLLLCHPFCGLGEDWSTRRLSRHKVTPSCGELVLKSQCSENSKCRWCTSEDLDDMCFSKSEALRLPHQFFLHINMKQAEKDPKRKGLLHSAPRFGFVPHVDRMSKVLPVQIYKTPYFGMGEGDTQ</sequence>
<dbReference type="EMBL" id="CM002289">
    <property type="protein sequence ID" value="ESW31486.1"/>
    <property type="molecule type" value="Genomic_DNA"/>
</dbReference>
<dbReference type="PANTHER" id="PTHR36896">
    <property type="entry name" value="OS01G0729500 PROTEIN"/>
    <property type="match status" value="1"/>
</dbReference>
<evidence type="ECO:0000313" key="3">
    <source>
        <dbReference type="Proteomes" id="UP000000226"/>
    </source>
</evidence>
<evidence type="ECO:0000256" key="1">
    <source>
        <dbReference type="SAM" id="SignalP"/>
    </source>
</evidence>
<dbReference type="OrthoDB" id="884905at2759"/>
<proteinExistence type="predicted"/>
<organism evidence="2 3">
    <name type="scientific">Phaseolus vulgaris</name>
    <name type="common">Kidney bean</name>
    <name type="synonym">French bean</name>
    <dbReference type="NCBI Taxonomy" id="3885"/>
    <lineage>
        <taxon>Eukaryota</taxon>
        <taxon>Viridiplantae</taxon>
        <taxon>Streptophyta</taxon>
        <taxon>Embryophyta</taxon>
        <taxon>Tracheophyta</taxon>
        <taxon>Spermatophyta</taxon>
        <taxon>Magnoliopsida</taxon>
        <taxon>eudicotyledons</taxon>
        <taxon>Gunneridae</taxon>
        <taxon>Pentapetalae</taxon>
        <taxon>rosids</taxon>
        <taxon>fabids</taxon>
        <taxon>Fabales</taxon>
        <taxon>Fabaceae</taxon>
        <taxon>Papilionoideae</taxon>
        <taxon>50 kb inversion clade</taxon>
        <taxon>NPAAA clade</taxon>
        <taxon>indigoferoid/millettioid clade</taxon>
        <taxon>Phaseoleae</taxon>
        <taxon>Phaseolus</taxon>
    </lineage>
</organism>
<evidence type="ECO:0000313" key="2">
    <source>
        <dbReference type="EMBL" id="ESW31486.1"/>
    </source>
</evidence>
<dbReference type="Proteomes" id="UP000000226">
    <property type="component" value="Chromosome 2"/>
</dbReference>
<protein>
    <submittedName>
        <fullName evidence="2">Uncharacterized protein</fullName>
    </submittedName>
</protein>
<dbReference type="eggNOG" id="ENOG502SC11">
    <property type="taxonomic scope" value="Eukaryota"/>
</dbReference>
<name>V7CRC0_PHAVU</name>
<feature type="chain" id="PRO_5004755670" evidence="1">
    <location>
        <begin position="28"/>
        <end position="140"/>
    </location>
</feature>
<accession>V7CRC0</accession>
<dbReference type="AlphaFoldDB" id="V7CRC0"/>
<keyword evidence="3" id="KW-1185">Reference proteome</keyword>
<feature type="signal peptide" evidence="1">
    <location>
        <begin position="1"/>
        <end position="27"/>
    </location>
</feature>